<name>A0A2Z2KAC2_9BACL</name>
<keyword evidence="4" id="KW-0479">Metal-binding</keyword>
<comment type="similarity">
    <text evidence="2">Belongs to the ROK (NagC/XylR) family.</text>
</comment>
<keyword evidence="3" id="KW-0808">Transferase</keyword>
<comment type="cofactor">
    <cofactor evidence="1">
        <name>Mg(2+)</name>
        <dbReference type="ChEBI" id="CHEBI:18420"/>
    </cofactor>
</comment>
<keyword evidence="10" id="KW-0119">Carbohydrate metabolism</keyword>
<dbReference type="GO" id="GO:0008865">
    <property type="term" value="F:fructokinase activity"/>
    <property type="evidence" value="ECO:0007669"/>
    <property type="project" value="UniProtKB-EC"/>
</dbReference>
<dbReference type="InterPro" id="IPR043129">
    <property type="entry name" value="ATPase_NBD"/>
</dbReference>
<evidence type="ECO:0000256" key="8">
    <source>
        <dbReference type="ARBA" id="ARBA00022840"/>
    </source>
</evidence>
<dbReference type="GO" id="GO:0005524">
    <property type="term" value="F:ATP binding"/>
    <property type="evidence" value="ECO:0007669"/>
    <property type="project" value="UniProtKB-KW"/>
</dbReference>
<evidence type="ECO:0000256" key="4">
    <source>
        <dbReference type="ARBA" id="ARBA00022723"/>
    </source>
</evidence>
<evidence type="ECO:0000256" key="3">
    <source>
        <dbReference type="ARBA" id="ARBA00022679"/>
    </source>
</evidence>
<proteinExistence type="inferred from homology"/>
<protein>
    <recommendedName>
        <fullName evidence="11">fructokinase</fullName>
        <ecNumber evidence="11">2.7.1.4</ecNumber>
    </recommendedName>
</protein>
<dbReference type="SUPFAM" id="SSF53067">
    <property type="entry name" value="Actin-like ATPase domain"/>
    <property type="match status" value="1"/>
</dbReference>
<keyword evidence="7" id="KW-0862">Zinc</keyword>
<dbReference type="Gene3D" id="3.30.420.40">
    <property type="match status" value="2"/>
</dbReference>
<evidence type="ECO:0000256" key="10">
    <source>
        <dbReference type="ARBA" id="ARBA00023277"/>
    </source>
</evidence>
<evidence type="ECO:0000256" key="1">
    <source>
        <dbReference type="ARBA" id="ARBA00001946"/>
    </source>
</evidence>
<dbReference type="CDD" id="cd24067">
    <property type="entry name" value="ASKHA_NBD_ROK_BsFRK-like"/>
    <property type="match status" value="1"/>
</dbReference>
<keyword evidence="14" id="KW-1185">Reference proteome</keyword>
<evidence type="ECO:0000256" key="9">
    <source>
        <dbReference type="ARBA" id="ARBA00022842"/>
    </source>
</evidence>
<keyword evidence="9" id="KW-0460">Magnesium</keyword>
<dbReference type="FunFam" id="3.30.420.40:FF:000153">
    <property type="entry name" value="Putative fructokinase"/>
    <property type="match status" value="1"/>
</dbReference>
<organism evidence="13 14">
    <name type="scientific">Paenibacillus donghaensis</name>
    <dbReference type="NCBI Taxonomy" id="414771"/>
    <lineage>
        <taxon>Bacteria</taxon>
        <taxon>Bacillati</taxon>
        <taxon>Bacillota</taxon>
        <taxon>Bacilli</taxon>
        <taxon>Bacillales</taxon>
        <taxon>Paenibacillaceae</taxon>
        <taxon>Paenibacillus</taxon>
    </lineage>
</organism>
<sequence>MRIGAIEAGGTKFVCGTGDESGRILDRISFPTEHPDVTLPKVIQYFQDKQVEAIGIGSFGPIDIRPDSPTYGYVTTTPKPGWGNYDMLGTLQRVFPVPLGWDTDVNAAAYGEAKWGAAQGLSSCLYYTVGTGVGVGVYSEGKIIHGLVHPEGGHVRTRRHPEDEFAGVCPYHGDCLEGMAAGPAIESRWGKPGHELPANHIAWEMEAFYFAESITSAILLLSPHKIILGGGVMQQQQLFPLIRQAVLRNLNGYVSSSTILDHMDEYIVPPGLGQQAGLCGALALGLEARNNQASTV</sequence>
<evidence type="ECO:0000256" key="2">
    <source>
        <dbReference type="ARBA" id="ARBA00006479"/>
    </source>
</evidence>
<keyword evidence="5" id="KW-0547">Nucleotide-binding</keyword>
<dbReference type="PANTHER" id="PTHR42742:SF3">
    <property type="entry name" value="FRUCTOKINASE"/>
    <property type="match status" value="1"/>
</dbReference>
<dbReference type="GO" id="GO:0046872">
    <property type="term" value="F:metal ion binding"/>
    <property type="evidence" value="ECO:0007669"/>
    <property type="project" value="UniProtKB-KW"/>
</dbReference>
<dbReference type="OrthoDB" id="9783435at2"/>
<dbReference type="InterPro" id="IPR049874">
    <property type="entry name" value="ROK_cs"/>
</dbReference>
<dbReference type="InterPro" id="IPR051804">
    <property type="entry name" value="Carb_Metab_Reg_Kinase/Isom"/>
</dbReference>
<dbReference type="Pfam" id="PF00480">
    <property type="entry name" value="ROK"/>
    <property type="match status" value="1"/>
</dbReference>
<keyword evidence="8" id="KW-0067">ATP-binding</keyword>
<keyword evidence="6 13" id="KW-0418">Kinase</keyword>
<evidence type="ECO:0000256" key="12">
    <source>
        <dbReference type="ARBA" id="ARBA00048451"/>
    </source>
</evidence>
<dbReference type="AlphaFoldDB" id="A0A2Z2KAC2"/>
<evidence type="ECO:0000313" key="13">
    <source>
        <dbReference type="EMBL" id="ASA19850.1"/>
    </source>
</evidence>
<evidence type="ECO:0000256" key="11">
    <source>
        <dbReference type="ARBA" id="ARBA00038887"/>
    </source>
</evidence>
<evidence type="ECO:0000313" key="14">
    <source>
        <dbReference type="Proteomes" id="UP000249890"/>
    </source>
</evidence>
<evidence type="ECO:0000256" key="7">
    <source>
        <dbReference type="ARBA" id="ARBA00022833"/>
    </source>
</evidence>
<dbReference type="KEGG" id="pdh:B9T62_02945"/>
<reference evidence="13 14" key="1">
    <citation type="submission" date="2017-06" db="EMBL/GenBank/DDBJ databases">
        <title>Complete genome sequence of Paenibacillus donghaensis KCTC 13049T isolated from East Sea sediment, South Korea.</title>
        <authorList>
            <person name="Jung B.K."/>
            <person name="Hong S.-J."/>
            <person name="Shin J.-H."/>
        </authorList>
    </citation>
    <scope>NUCLEOTIDE SEQUENCE [LARGE SCALE GENOMIC DNA]</scope>
    <source>
        <strain evidence="13 14">KCTC 13049</strain>
    </source>
</reference>
<gene>
    <name evidence="13" type="ORF">B9T62_02945</name>
</gene>
<dbReference type="EMBL" id="CP021780">
    <property type="protein sequence ID" value="ASA19850.1"/>
    <property type="molecule type" value="Genomic_DNA"/>
</dbReference>
<dbReference type="InterPro" id="IPR000600">
    <property type="entry name" value="ROK"/>
</dbReference>
<dbReference type="PROSITE" id="PS01125">
    <property type="entry name" value="ROK"/>
    <property type="match status" value="1"/>
</dbReference>
<dbReference type="PANTHER" id="PTHR42742">
    <property type="entry name" value="TRANSCRIPTIONAL REPRESSOR MPRA"/>
    <property type="match status" value="1"/>
</dbReference>
<dbReference type="FunFam" id="3.30.420.40:FF:000136">
    <property type="entry name" value="Putative fructokinase"/>
    <property type="match status" value="1"/>
</dbReference>
<evidence type="ECO:0000256" key="6">
    <source>
        <dbReference type="ARBA" id="ARBA00022777"/>
    </source>
</evidence>
<dbReference type="RefSeq" id="WP_087913873.1">
    <property type="nucleotide sequence ID" value="NZ_CP021780.1"/>
</dbReference>
<dbReference type="Proteomes" id="UP000249890">
    <property type="component" value="Chromosome"/>
</dbReference>
<comment type="catalytic activity">
    <reaction evidence="12">
        <text>D-fructose + ATP = D-fructose 6-phosphate + ADP + H(+)</text>
        <dbReference type="Rhea" id="RHEA:16125"/>
        <dbReference type="ChEBI" id="CHEBI:15378"/>
        <dbReference type="ChEBI" id="CHEBI:30616"/>
        <dbReference type="ChEBI" id="CHEBI:37721"/>
        <dbReference type="ChEBI" id="CHEBI:61527"/>
        <dbReference type="ChEBI" id="CHEBI:456216"/>
        <dbReference type="EC" id="2.7.1.4"/>
    </reaction>
</comment>
<dbReference type="EC" id="2.7.1.4" evidence="11"/>
<accession>A0A2Z2KAC2</accession>
<evidence type="ECO:0000256" key="5">
    <source>
        <dbReference type="ARBA" id="ARBA00022741"/>
    </source>
</evidence>